<protein>
    <submittedName>
        <fullName evidence="3">Putative pyridoxal reductase</fullName>
    </submittedName>
</protein>
<reference evidence="4" key="1">
    <citation type="submission" date="2016-05" db="EMBL/GenBank/DDBJ databases">
        <title>Comparative genomics of biotechnologically important yeasts.</title>
        <authorList>
            <consortium name="DOE Joint Genome Institute"/>
            <person name="Riley R."/>
            <person name="Haridas S."/>
            <person name="Wolfe K.H."/>
            <person name="Lopes M.R."/>
            <person name="Hittinger C.T."/>
            <person name="Goker M."/>
            <person name="Salamov A."/>
            <person name="Wisecaver J."/>
            <person name="Long T.M."/>
            <person name="Aerts A.L."/>
            <person name="Barry K."/>
            <person name="Choi C."/>
            <person name="Clum A."/>
            <person name="Coughlan A.Y."/>
            <person name="Deshpande S."/>
            <person name="Douglass A.P."/>
            <person name="Hanson S.J."/>
            <person name="Klenk H.-P."/>
            <person name="Labutti K."/>
            <person name="Lapidus A."/>
            <person name="Lindquist E."/>
            <person name="Lipzen A."/>
            <person name="Meier-Kolthoff J.P."/>
            <person name="Ohm R.A."/>
            <person name="Otillar R.P."/>
            <person name="Pangilinan J."/>
            <person name="Peng Y."/>
            <person name="Rokas A."/>
            <person name="Rosa C.A."/>
            <person name="Scheuner C."/>
            <person name="Sibirny A.A."/>
            <person name="Slot J.C."/>
            <person name="Stielow J.B."/>
            <person name="Sun H."/>
            <person name="Kurtzman C.P."/>
            <person name="Blackwell M."/>
            <person name="Grigoriev I.V."/>
            <person name="Jeffries T.W."/>
        </authorList>
    </citation>
    <scope>NUCLEOTIDE SEQUENCE [LARGE SCALE GENOMIC DNA]</scope>
    <source>
        <strain evidence="4">NRRL Y-1933</strain>
    </source>
</reference>
<keyword evidence="4" id="KW-1185">Reference proteome</keyword>
<sequence>MSFKPVELHDKLSYGTMTLTATPEPKPIETNVETVQYVVDKFNVNFINWGEYYDQTLDGPANLVLMRKFLESNDNETNRKLVFSIIGSYKMIGHKPQGSKEGITASIKNILSYFPQDKFERPKILFGAARRDLEIPYEKTIEYIADFVKSGDIDGICLSEVGAESIRKAVGVFPISAVELELSLTCQDLIYNGVLEELAKQQIPIFAYSPIAKGILTDYTVENSESFLDSLHEKDFRRHFDKFQPENYKHNLQVVKKLYDFAHNKKNTSLESLALSWILKLSELPEFEGIKNLPKIIPVPGGSTIEKMDKNFGNIVELSDADLAEIQSITKGFEVKGVRYNERTEALLFA</sequence>
<organism evidence="3 4">
    <name type="scientific">Hyphopichia burtonii NRRL Y-1933</name>
    <dbReference type="NCBI Taxonomy" id="984485"/>
    <lineage>
        <taxon>Eukaryota</taxon>
        <taxon>Fungi</taxon>
        <taxon>Dikarya</taxon>
        <taxon>Ascomycota</taxon>
        <taxon>Saccharomycotina</taxon>
        <taxon>Pichiomycetes</taxon>
        <taxon>Debaryomycetaceae</taxon>
        <taxon>Hyphopichia</taxon>
    </lineage>
</organism>
<dbReference type="Proteomes" id="UP000095085">
    <property type="component" value="Unassembled WGS sequence"/>
</dbReference>
<dbReference type="GeneID" id="30996645"/>
<dbReference type="EMBL" id="KV454538">
    <property type="protein sequence ID" value="ODV70377.1"/>
    <property type="molecule type" value="Genomic_DNA"/>
</dbReference>
<dbReference type="GO" id="GO:0016491">
    <property type="term" value="F:oxidoreductase activity"/>
    <property type="evidence" value="ECO:0007669"/>
    <property type="project" value="UniProtKB-KW"/>
</dbReference>
<dbReference type="RefSeq" id="XP_020079444.1">
    <property type="nucleotide sequence ID" value="XM_020222096.1"/>
</dbReference>
<dbReference type="PANTHER" id="PTHR43625">
    <property type="entry name" value="AFLATOXIN B1 ALDEHYDE REDUCTASE"/>
    <property type="match status" value="1"/>
</dbReference>
<dbReference type="PANTHER" id="PTHR43625:SF78">
    <property type="entry name" value="PYRIDOXAL REDUCTASE-RELATED"/>
    <property type="match status" value="1"/>
</dbReference>
<dbReference type="InterPro" id="IPR023210">
    <property type="entry name" value="NADP_OxRdtase_dom"/>
</dbReference>
<accession>A0A1E4RSX4</accession>
<dbReference type="InterPro" id="IPR050791">
    <property type="entry name" value="Aldo-Keto_reductase"/>
</dbReference>
<evidence type="ECO:0000259" key="2">
    <source>
        <dbReference type="Pfam" id="PF00248"/>
    </source>
</evidence>
<dbReference type="OrthoDB" id="37537at2759"/>
<dbReference type="GO" id="GO:0005737">
    <property type="term" value="C:cytoplasm"/>
    <property type="evidence" value="ECO:0007669"/>
    <property type="project" value="TreeGrafter"/>
</dbReference>
<dbReference type="SUPFAM" id="SSF51430">
    <property type="entry name" value="NAD(P)-linked oxidoreductase"/>
    <property type="match status" value="1"/>
</dbReference>
<keyword evidence="1" id="KW-0560">Oxidoreductase</keyword>
<dbReference type="InterPro" id="IPR036812">
    <property type="entry name" value="NAD(P)_OxRdtase_dom_sf"/>
</dbReference>
<dbReference type="STRING" id="984485.A0A1E4RSX4"/>
<gene>
    <name evidence="3" type="ORF">HYPBUDRAFT_155286</name>
</gene>
<evidence type="ECO:0000256" key="1">
    <source>
        <dbReference type="ARBA" id="ARBA00023002"/>
    </source>
</evidence>
<dbReference type="AlphaFoldDB" id="A0A1E4RSX4"/>
<proteinExistence type="predicted"/>
<dbReference type="Gene3D" id="3.20.20.100">
    <property type="entry name" value="NADP-dependent oxidoreductase domain"/>
    <property type="match status" value="1"/>
</dbReference>
<dbReference type="Pfam" id="PF00248">
    <property type="entry name" value="Aldo_ket_red"/>
    <property type="match status" value="1"/>
</dbReference>
<feature type="domain" description="NADP-dependent oxidoreductase" evidence="2">
    <location>
        <begin position="11"/>
        <end position="329"/>
    </location>
</feature>
<evidence type="ECO:0000313" key="3">
    <source>
        <dbReference type="EMBL" id="ODV70377.1"/>
    </source>
</evidence>
<evidence type="ECO:0000313" key="4">
    <source>
        <dbReference type="Proteomes" id="UP000095085"/>
    </source>
</evidence>
<name>A0A1E4RSX4_9ASCO</name>